<organism evidence="1 2">
    <name type="scientific">Corchorus capsularis</name>
    <name type="common">Jute</name>
    <dbReference type="NCBI Taxonomy" id="210143"/>
    <lineage>
        <taxon>Eukaryota</taxon>
        <taxon>Viridiplantae</taxon>
        <taxon>Streptophyta</taxon>
        <taxon>Embryophyta</taxon>
        <taxon>Tracheophyta</taxon>
        <taxon>Spermatophyta</taxon>
        <taxon>Magnoliopsida</taxon>
        <taxon>eudicotyledons</taxon>
        <taxon>Gunneridae</taxon>
        <taxon>Pentapetalae</taxon>
        <taxon>rosids</taxon>
        <taxon>malvids</taxon>
        <taxon>Malvales</taxon>
        <taxon>Malvaceae</taxon>
        <taxon>Grewioideae</taxon>
        <taxon>Apeibeae</taxon>
        <taxon>Corchorus</taxon>
    </lineage>
</organism>
<protein>
    <submittedName>
        <fullName evidence="1">Uncharacterized protein</fullName>
    </submittedName>
</protein>
<sequence>MEEYSVMLGFDKDCGDVSAMQRQFGLQQFIPATNGLNQLEFLATVNLDI</sequence>
<reference evidence="1 2" key="1">
    <citation type="submission" date="2013-09" db="EMBL/GenBank/DDBJ databases">
        <title>Corchorus capsularis genome sequencing.</title>
        <authorList>
            <person name="Alam M."/>
            <person name="Haque M.S."/>
            <person name="Islam M.S."/>
            <person name="Emdad E.M."/>
            <person name="Islam M.M."/>
            <person name="Ahmed B."/>
            <person name="Halim A."/>
            <person name="Hossen Q.M.M."/>
            <person name="Hossain M.Z."/>
            <person name="Ahmed R."/>
            <person name="Khan M.M."/>
            <person name="Islam R."/>
            <person name="Rashid M.M."/>
            <person name="Khan S.A."/>
            <person name="Rahman M.S."/>
            <person name="Alam M."/>
        </authorList>
    </citation>
    <scope>NUCLEOTIDE SEQUENCE [LARGE SCALE GENOMIC DNA]</scope>
    <source>
        <strain evidence="2">cv. CVL-1</strain>
        <tissue evidence="1">Whole seedling</tissue>
    </source>
</reference>
<dbReference type="AlphaFoldDB" id="A0A1R3G3N4"/>
<dbReference type="Gramene" id="OMO52702">
    <property type="protein sequence ID" value="OMO52702"/>
    <property type="gene ID" value="CCACVL1_29113"/>
</dbReference>
<evidence type="ECO:0000313" key="1">
    <source>
        <dbReference type="EMBL" id="OMO52702.1"/>
    </source>
</evidence>
<dbReference type="EMBL" id="AWWV01015452">
    <property type="protein sequence ID" value="OMO52702.1"/>
    <property type="molecule type" value="Genomic_DNA"/>
</dbReference>
<name>A0A1R3G3N4_COCAP</name>
<comment type="caution">
    <text evidence="1">The sequence shown here is derived from an EMBL/GenBank/DDBJ whole genome shotgun (WGS) entry which is preliminary data.</text>
</comment>
<accession>A0A1R3G3N4</accession>
<evidence type="ECO:0000313" key="2">
    <source>
        <dbReference type="Proteomes" id="UP000188268"/>
    </source>
</evidence>
<dbReference type="Proteomes" id="UP000188268">
    <property type="component" value="Unassembled WGS sequence"/>
</dbReference>
<gene>
    <name evidence="1" type="ORF">CCACVL1_29113</name>
</gene>
<keyword evidence="2" id="KW-1185">Reference proteome</keyword>
<proteinExistence type="predicted"/>